<sequence>MISDAKSSDNNFRLPVCDSHQLTPERLRLGDLSCRQRTNIGANNGGQQAAYVMVKLTLVDARRASPEGLTRQQPHSDPNFEDVSGKFRVKQAAIDDELNPERQRLELAVTSNSDEEALKRRGDRDVTQGLAYIVLQPSEKTKVEHGVRDLGSVSEPLLPPRSNIKPWTGVLVLGGIESSPKYGVDVYVVAKAPRCADSPVRALGPDFESTQCAEYGGHRRFDELQEVEYRIGKKGGSNVVPCERNPSTASESK</sequence>
<dbReference type="Proteomes" id="UP001218188">
    <property type="component" value="Unassembled WGS sequence"/>
</dbReference>
<protein>
    <submittedName>
        <fullName evidence="2">Uncharacterized protein</fullName>
    </submittedName>
</protein>
<accession>A0AAD6SV73</accession>
<comment type="caution">
    <text evidence="2">The sequence shown here is derived from an EMBL/GenBank/DDBJ whole genome shotgun (WGS) entry which is preliminary data.</text>
</comment>
<keyword evidence="3" id="KW-1185">Reference proteome</keyword>
<evidence type="ECO:0000256" key="1">
    <source>
        <dbReference type="SAM" id="MobiDB-lite"/>
    </source>
</evidence>
<proteinExistence type="predicted"/>
<dbReference type="AlphaFoldDB" id="A0AAD6SV73"/>
<gene>
    <name evidence="2" type="ORF">C8F04DRAFT_1234288</name>
</gene>
<feature type="region of interest" description="Disordered" evidence="1">
    <location>
        <begin position="66"/>
        <end position="85"/>
    </location>
</feature>
<evidence type="ECO:0000313" key="2">
    <source>
        <dbReference type="EMBL" id="KAJ7034438.1"/>
    </source>
</evidence>
<evidence type="ECO:0000313" key="3">
    <source>
        <dbReference type="Proteomes" id="UP001218188"/>
    </source>
</evidence>
<name>A0AAD6SV73_9AGAR</name>
<reference evidence="2" key="1">
    <citation type="submission" date="2023-03" db="EMBL/GenBank/DDBJ databases">
        <title>Massive genome expansion in bonnet fungi (Mycena s.s.) driven by repeated elements and novel gene families across ecological guilds.</title>
        <authorList>
            <consortium name="Lawrence Berkeley National Laboratory"/>
            <person name="Harder C.B."/>
            <person name="Miyauchi S."/>
            <person name="Viragh M."/>
            <person name="Kuo A."/>
            <person name="Thoen E."/>
            <person name="Andreopoulos B."/>
            <person name="Lu D."/>
            <person name="Skrede I."/>
            <person name="Drula E."/>
            <person name="Henrissat B."/>
            <person name="Morin E."/>
            <person name="Kohler A."/>
            <person name="Barry K."/>
            <person name="LaButti K."/>
            <person name="Morin E."/>
            <person name="Salamov A."/>
            <person name="Lipzen A."/>
            <person name="Mereny Z."/>
            <person name="Hegedus B."/>
            <person name="Baldrian P."/>
            <person name="Stursova M."/>
            <person name="Weitz H."/>
            <person name="Taylor A."/>
            <person name="Grigoriev I.V."/>
            <person name="Nagy L.G."/>
            <person name="Martin F."/>
            <person name="Kauserud H."/>
        </authorList>
    </citation>
    <scope>NUCLEOTIDE SEQUENCE</scope>
    <source>
        <strain evidence="2">CBHHK200</strain>
    </source>
</reference>
<organism evidence="2 3">
    <name type="scientific">Mycena alexandri</name>
    <dbReference type="NCBI Taxonomy" id="1745969"/>
    <lineage>
        <taxon>Eukaryota</taxon>
        <taxon>Fungi</taxon>
        <taxon>Dikarya</taxon>
        <taxon>Basidiomycota</taxon>
        <taxon>Agaricomycotina</taxon>
        <taxon>Agaricomycetes</taxon>
        <taxon>Agaricomycetidae</taxon>
        <taxon>Agaricales</taxon>
        <taxon>Marasmiineae</taxon>
        <taxon>Mycenaceae</taxon>
        <taxon>Mycena</taxon>
    </lineage>
</organism>
<dbReference type="EMBL" id="JARJCM010000057">
    <property type="protein sequence ID" value="KAJ7034438.1"/>
    <property type="molecule type" value="Genomic_DNA"/>
</dbReference>